<dbReference type="PROSITE" id="PS51349">
    <property type="entry name" value="FMN_HYDROXY_ACID_DH_2"/>
    <property type="match status" value="1"/>
</dbReference>
<name>A0A922SDG9_SPOEX</name>
<sequence length="392" mass="43770">ISYHLHTFHDQYSSRILAAFRHTLVFCNIMEKYISVKEIEEAALSILPKPARDYYKSGATEEQTLAENRTAFQRLRIRPKCLIGVTQCDLRTKVLGHDVSLPVGISPTAMQRMAHPEGELANARATSSIEEVAEAAPDAIKWFQLYIYNDREVTRNLVLRAEKAGFKAIALTVDTPLFGIRRADVRNKFTLPPHLRLANFDGVLSTKIRSTKNGSGLNNYVENLFDKSLTWEEVKWLKSITKLPIIAKGILRGDDAVKAIEAGCSAILVSNHGARQLDGVPTTIEALPEIVEAVRKYNVEVYLDGGVTTGTDVYKALALGARMVFVGRPALWGLTVGGQAGVQRMLNIFRTELEYTLQIAGMYFVFAVLQLLLTLPKIWFAMSRPTVNYEIK</sequence>
<feature type="non-terminal residue" evidence="11">
    <location>
        <position position="1"/>
    </location>
</feature>
<keyword evidence="9" id="KW-0812">Transmembrane</keyword>
<keyword evidence="9" id="KW-1133">Transmembrane helix</keyword>
<dbReference type="Gene3D" id="3.20.20.70">
    <property type="entry name" value="Aldolase class I"/>
    <property type="match status" value="1"/>
</dbReference>
<gene>
    <name evidence="11" type="ORF">HF086_001329</name>
</gene>
<dbReference type="CDD" id="cd02809">
    <property type="entry name" value="alpha_hydroxyacid_oxid_FMN"/>
    <property type="match status" value="1"/>
</dbReference>
<dbReference type="FunFam" id="3.20.20.70:FF:000056">
    <property type="entry name" value="hydroxyacid oxidase 2"/>
    <property type="match status" value="1"/>
</dbReference>
<dbReference type="InterPro" id="IPR037396">
    <property type="entry name" value="FMN_HAD"/>
</dbReference>
<evidence type="ECO:0000256" key="4">
    <source>
        <dbReference type="ARBA" id="ARBA00024042"/>
    </source>
</evidence>
<evidence type="ECO:0000259" key="10">
    <source>
        <dbReference type="PROSITE" id="PS51349"/>
    </source>
</evidence>
<feature type="domain" description="FMN hydroxy acid dehydrogenase" evidence="10">
    <location>
        <begin position="28"/>
        <end position="378"/>
    </location>
</feature>
<dbReference type="PANTHER" id="PTHR10578">
    <property type="entry name" value="S -2-HYDROXY-ACID OXIDASE-RELATED"/>
    <property type="match status" value="1"/>
</dbReference>
<accession>A0A922SDG9</accession>
<evidence type="ECO:0000256" key="1">
    <source>
        <dbReference type="ARBA" id="ARBA00001917"/>
    </source>
</evidence>
<protein>
    <recommendedName>
        <fullName evidence="2">(S)-2-hydroxy-acid oxidase</fullName>
        <ecNumber evidence="2">1.1.3.15</ecNumber>
    </recommendedName>
</protein>
<dbReference type="InterPro" id="IPR012133">
    <property type="entry name" value="Alpha-hydoxy_acid_DH_FMN"/>
</dbReference>
<dbReference type="GO" id="GO:0005782">
    <property type="term" value="C:peroxisomal matrix"/>
    <property type="evidence" value="ECO:0007669"/>
    <property type="project" value="TreeGrafter"/>
</dbReference>
<dbReference type="GO" id="GO:0001561">
    <property type="term" value="P:fatty acid alpha-oxidation"/>
    <property type="evidence" value="ECO:0007669"/>
    <property type="project" value="TreeGrafter"/>
</dbReference>
<comment type="caution">
    <text evidence="11">The sequence shown here is derived from an EMBL/GenBank/DDBJ whole genome shotgun (WGS) entry which is preliminary data.</text>
</comment>
<dbReference type="InterPro" id="IPR000262">
    <property type="entry name" value="FMN-dep_DH"/>
</dbReference>
<dbReference type="PANTHER" id="PTHR10578:SF149">
    <property type="entry name" value="2-HYDROXYACID OXIDASE 2"/>
    <property type="match status" value="1"/>
</dbReference>
<reference evidence="11" key="1">
    <citation type="journal article" date="2021" name="G3 (Bethesda)">
        <title>Genome and transcriptome analysis of the beet armyworm Spodoptera exigua reveals targets for pest control. .</title>
        <authorList>
            <person name="Simon S."/>
            <person name="Breeschoten T."/>
            <person name="Jansen H.J."/>
            <person name="Dirks R.P."/>
            <person name="Schranz M.E."/>
            <person name="Ros V.I.D."/>
        </authorList>
    </citation>
    <scope>NUCLEOTIDE SEQUENCE</scope>
    <source>
        <strain evidence="11">TB_SE_WUR_2020</strain>
    </source>
</reference>
<dbReference type="AlphaFoldDB" id="A0A922SDG9"/>
<dbReference type="SUPFAM" id="SSF51395">
    <property type="entry name" value="FMN-linked oxidoreductases"/>
    <property type="match status" value="1"/>
</dbReference>
<feature type="binding site" evidence="8">
    <location>
        <position position="272"/>
    </location>
    <ligand>
        <name>glyoxylate</name>
        <dbReference type="ChEBI" id="CHEBI:36655"/>
    </ligand>
</feature>
<feature type="binding site" evidence="8">
    <location>
        <position position="172"/>
    </location>
    <ligand>
        <name>FMN</name>
        <dbReference type="ChEBI" id="CHEBI:58210"/>
    </ligand>
</feature>
<feature type="binding site" evidence="8">
    <location>
        <position position="181"/>
    </location>
    <ligand>
        <name>glyoxylate</name>
        <dbReference type="ChEBI" id="CHEBI:36655"/>
    </ligand>
</feature>
<organism evidence="11 12">
    <name type="scientific">Spodoptera exigua</name>
    <name type="common">Beet armyworm</name>
    <name type="synonym">Noctua fulgens</name>
    <dbReference type="NCBI Taxonomy" id="7107"/>
    <lineage>
        <taxon>Eukaryota</taxon>
        <taxon>Metazoa</taxon>
        <taxon>Ecdysozoa</taxon>
        <taxon>Arthropoda</taxon>
        <taxon>Hexapoda</taxon>
        <taxon>Insecta</taxon>
        <taxon>Pterygota</taxon>
        <taxon>Neoptera</taxon>
        <taxon>Endopterygota</taxon>
        <taxon>Lepidoptera</taxon>
        <taxon>Glossata</taxon>
        <taxon>Ditrysia</taxon>
        <taxon>Noctuoidea</taxon>
        <taxon>Noctuidae</taxon>
        <taxon>Amphipyrinae</taxon>
        <taxon>Spodoptera</taxon>
    </lineage>
</organism>
<feature type="binding site" evidence="8">
    <location>
        <begin position="107"/>
        <end position="109"/>
    </location>
    <ligand>
        <name>FMN</name>
        <dbReference type="ChEBI" id="CHEBI:58210"/>
    </ligand>
</feature>
<evidence type="ECO:0000313" key="12">
    <source>
        <dbReference type="Proteomes" id="UP000814243"/>
    </source>
</evidence>
<feature type="binding site" evidence="8">
    <location>
        <begin position="327"/>
        <end position="328"/>
    </location>
    <ligand>
        <name>FMN</name>
        <dbReference type="ChEBI" id="CHEBI:58210"/>
    </ligand>
</feature>
<dbReference type="EC" id="1.1.3.15" evidence="2"/>
<comment type="catalytic activity">
    <reaction evidence="5">
        <text>a (2S)-2-hydroxycarboxylate + O2 = a 2-oxocarboxylate + H2O2</text>
        <dbReference type="Rhea" id="RHEA:16789"/>
        <dbReference type="ChEBI" id="CHEBI:15379"/>
        <dbReference type="ChEBI" id="CHEBI:16240"/>
        <dbReference type="ChEBI" id="CHEBI:35179"/>
        <dbReference type="ChEBI" id="CHEBI:58123"/>
        <dbReference type="EC" id="1.1.3.15"/>
    </reaction>
    <physiologicalReaction direction="left-to-right" evidence="5">
        <dbReference type="Rhea" id="RHEA:16790"/>
    </physiologicalReaction>
</comment>
<evidence type="ECO:0000313" key="11">
    <source>
        <dbReference type="EMBL" id="KAH9634127.1"/>
    </source>
</evidence>
<feature type="active site" description="Proton acceptor" evidence="7">
    <location>
        <position position="272"/>
    </location>
</feature>
<keyword evidence="9" id="KW-0472">Membrane</keyword>
<feature type="binding site" evidence="8">
    <location>
        <position position="146"/>
    </location>
    <ligand>
        <name>glyoxylate</name>
        <dbReference type="ChEBI" id="CHEBI:36655"/>
    </ligand>
</feature>
<dbReference type="Pfam" id="PF01070">
    <property type="entry name" value="FMN_dh"/>
    <property type="match status" value="1"/>
</dbReference>
<feature type="binding site" evidence="8">
    <location>
        <position position="54"/>
    </location>
    <ligand>
        <name>glyoxylate</name>
        <dbReference type="ChEBI" id="CHEBI:36655"/>
    </ligand>
</feature>
<evidence type="ECO:0000256" key="2">
    <source>
        <dbReference type="ARBA" id="ARBA00013087"/>
    </source>
</evidence>
<dbReference type="PROSITE" id="PS00557">
    <property type="entry name" value="FMN_HYDROXY_ACID_DH_1"/>
    <property type="match status" value="1"/>
</dbReference>
<dbReference type="Proteomes" id="UP000814243">
    <property type="component" value="Unassembled WGS sequence"/>
</dbReference>
<evidence type="ECO:0000256" key="5">
    <source>
        <dbReference type="ARBA" id="ARBA00029325"/>
    </source>
</evidence>
<evidence type="ECO:0000256" key="8">
    <source>
        <dbReference type="PIRSR" id="PIRSR000138-2"/>
    </source>
</evidence>
<dbReference type="GO" id="GO:0003973">
    <property type="term" value="F:(S)-2-hydroxy-acid oxidase activity"/>
    <property type="evidence" value="ECO:0007669"/>
    <property type="project" value="UniProtKB-EC"/>
</dbReference>
<dbReference type="PIRSF" id="PIRSF000138">
    <property type="entry name" value="Al-hdrx_acd_dh"/>
    <property type="match status" value="1"/>
</dbReference>
<dbReference type="InterPro" id="IPR013785">
    <property type="entry name" value="Aldolase_TIM"/>
</dbReference>
<dbReference type="InterPro" id="IPR008259">
    <property type="entry name" value="FMN_hydac_DH_AS"/>
</dbReference>
<feature type="binding site" evidence="8">
    <location>
        <position position="275"/>
    </location>
    <ligand>
        <name>glyoxylate</name>
        <dbReference type="ChEBI" id="CHEBI:36655"/>
    </ligand>
</feature>
<evidence type="ECO:0000256" key="6">
    <source>
        <dbReference type="ARBA" id="ARBA00029327"/>
    </source>
</evidence>
<feature type="binding site" evidence="8">
    <location>
        <position position="248"/>
    </location>
    <ligand>
        <name>FMN</name>
        <dbReference type="ChEBI" id="CHEBI:58210"/>
    </ligand>
</feature>
<comment type="cofactor">
    <cofactor evidence="1">
        <name>FMN</name>
        <dbReference type="ChEBI" id="CHEBI:58210"/>
    </cofactor>
</comment>
<keyword evidence="3" id="KW-0560">Oxidoreductase</keyword>
<proteinExistence type="inferred from homology"/>
<evidence type="ECO:0000256" key="7">
    <source>
        <dbReference type="PIRSR" id="PIRSR000138-1"/>
    </source>
</evidence>
<comment type="similarity">
    <text evidence="4">Belongs to the FMN-dependent alpha-hydroxy acid dehydrogenase family.</text>
</comment>
<feature type="binding site" evidence="8">
    <location>
        <position position="270"/>
    </location>
    <ligand>
        <name>FMN</name>
        <dbReference type="ChEBI" id="CHEBI:58210"/>
    </ligand>
</feature>
<keyword evidence="8" id="KW-0288">FMN</keyword>
<dbReference type="GO" id="GO:0010181">
    <property type="term" value="F:FMN binding"/>
    <property type="evidence" value="ECO:0007669"/>
    <property type="project" value="InterPro"/>
</dbReference>
<feature type="binding site" evidence="8">
    <location>
        <position position="144"/>
    </location>
    <ligand>
        <name>FMN</name>
        <dbReference type="ChEBI" id="CHEBI:58210"/>
    </ligand>
</feature>
<comment type="catalytic activity">
    <reaction evidence="6">
        <text>2-hydroxyoctanoate + O2 = 2-oxooctanoate + H2O2</text>
        <dbReference type="Rhea" id="RHEA:67940"/>
        <dbReference type="ChEBI" id="CHEBI:15379"/>
        <dbReference type="ChEBI" id="CHEBI:16240"/>
        <dbReference type="ChEBI" id="CHEBI:133514"/>
        <dbReference type="ChEBI" id="CHEBI:176689"/>
    </reaction>
    <physiologicalReaction direction="left-to-right" evidence="6">
        <dbReference type="Rhea" id="RHEA:67941"/>
    </physiologicalReaction>
</comment>
<evidence type="ECO:0000256" key="3">
    <source>
        <dbReference type="ARBA" id="ARBA00023002"/>
    </source>
</evidence>
<keyword evidence="8" id="KW-0285">Flavoprotein</keyword>
<dbReference type="EMBL" id="JACEFF010000624">
    <property type="protein sequence ID" value="KAH9634127.1"/>
    <property type="molecule type" value="Genomic_DNA"/>
</dbReference>
<evidence type="ECO:0000256" key="9">
    <source>
        <dbReference type="SAM" id="Phobius"/>
    </source>
</evidence>
<feature type="transmembrane region" description="Helical" evidence="9">
    <location>
        <begin position="355"/>
        <end position="375"/>
    </location>
</feature>